<organism evidence="8 9">
    <name type="scientific">Tritrichomonas musculus</name>
    <dbReference type="NCBI Taxonomy" id="1915356"/>
    <lineage>
        <taxon>Eukaryota</taxon>
        <taxon>Metamonada</taxon>
        <taxon>Parabasalia</taxon>
        <taxon>Tritrichomonadida</taxon>
        <taxon>Tritrichomonadidae</taxon>
        <taxon>Tritrichomonas</taxon>
    </lineage>
</organism>
<dbReference type="PROSITE" id="PS50922">
    <property type="entry name" value="TLC"/>
    <property type="match status" value="1"/>
</dbReference>
<feature type="transmembrane region" description="Helical" evidence="6">
    <location>
        <begin position="61"/>
        <end position="78"/>
    </location>
</feature>
<feature type="domain" description="TLC" evidence="7">
    <location>
        <begin position="54"/>
        <end position="258"/>
    </location>
</feature>
<evidence type="ECO:0000313" key="8">
    <source>
        <dbReference type="EMBL" id="KAK8883869.1"/>
    </source>
</evidence>
<evidence type="ECO:0000259" key="7">
    <source>
        <dbReference type="PROSITE" id="PS50922"/>
    </source>
</evidence>
<keyword evidence="4 5" id="KW-0472">Membrane</keyword>
<keyword evidence="9" id="KW-1185">Reference proteome</keyword>
<dbReference type="EMBL" id="JAPFFF010000008">
    <property type="protein sequence ID" value="KAK8883869.1"/>
    <property type="molecule type" value="Genomic_DNA"/>
</dbReference>
<dbReference type="InterPro" id="IPR016439">
    <property type="entry name" value="Lag1/Lac1-like"/>
</dbReference>
<evidence type="ECO:0000256" key="1">
    <source>
        <dbReference type="ARBA" id="ARBA00004141"/>
    </source>
</evidence>
<dbReference type="PANTHER" id="PTHR12560:SF0">
    <property type="entry name" value="LD18904P"/>
    <property type="match status" value="1"/>
</dbReference>
<accession>A0ABR2JYN0</accession>
<evidence type="ECO:0000313" key="9">
    <source>
        <dbReference type="Proteomes" id="UP001470230"/>
    </source>
</evidence>
<feature type="transmembrane region" description="Helical" evidence="6">
    <location>
        <begin position="111"/>
        <end position="129"/>
    </location>
</feature>
<reference evidence="8 9" key="1">
    <citation type="submission" date="2024-04" db="EMBL/GenBank/DDBJ databases">
        <title>Tritrichomonas musculus Genome.</title>
        <authorList>
            <person name="Alves-Ferreira E."/>
            <person name="Grigg M."/>
            <person name="Lorenzi H."/>
            <person name="Galac M."/>
        </authorList>
    </citation>
    <scope>NUCLEOTIDE SEQUENCE [LARGE SCALE GENOMIC DNA]</scope>
    <source>
        <strain evidence="8 9">EAF2021</strain>
    </source>
</reference>
<dbReference type="Proteomes" id="UP001470230">
    <property type="component" value="Unassembled WGS sequence"/>
</dbReference>
<dbReference type="PANTHER" id="PTHR12560">
    <property type="entry name" value="LONGEVITY ASSURANCE FACTOR 1 LAG1"/>
    <property type="match status" value="1"/>
</dbReference>
<evidence type="ECO:0000256" key="3">
    <source>
        <dbReference type="ARBA" id="ARBA00022989"/>
    </source>
</evidence>
<feature type="transmembrane region" description="Helical" evidence="6">
    <location>
        <begin position="141"/>
        <end position="165"/>
    </location>
</feature>
<keyword evidence="2 5" id="KW-0812">Transmembrane</keyword>
<evidence type="ECO:0000256" key="6">
    <source>
        <dbReference type="SAM" id="Phobius"/>
    </source>
</evidence>
<keyword evidence="3 6" id="KW-1133">Transmembrane helix</keyword>
<gene>
    <name evidence="8" type="ORF">M9Y10_042969</name>
</gene>
<dbReference type="Pfam" id="PF03798">
    <property type="entry name" value="TRAM_LAG1_CLN8"/>
    <property type="match status" value="1"/>
</dbReference>
<feature type="transmembrane region" description="Helical" evidence="6">
    <location>
        <begin position="21"/>
        <end position="41"/>
    </location>
</feature>
<name>A0ABR2JYN0_9EUKA</name>
<proteinExistence type="predicted"/>
<comment type="subcellular location">
    <subcellularLocation>
        <location evidence="1">Membrane</location>
        <topology evidence="1">Multi-pass membrane protein</topology>
    </subcellularLocation>
</comment>
<sequence length="268" mass="31625">MTNLINELRQMTSVSMADVPLLVYSFIGYMIYRLVMVKCVLKKIGKVIKVKDNTKFVHRCFDMIHYIMNTILGTMALINRPYGHCFYYAGDCKDFMWQNPNGFELTVFEKIYFFVFFIYYLVDFFFVYTTREPYLMIIHHLVTLSEIISCVYLQSPVVGLSIMLLHDITDTPLYVGKILLYCGSKYLKDIFLVIFAISCTYFRIFNFPIIIYNVFQVGKGTSIHPTCYYIEEAFLVVLYLLHVNWEYKIFTNVVEIFQGKPIHDNRSD</sequence>
<protein>
    <submittedName>
        <fullName evidence="8">Sphingosine N-acyltransferase lag1</fullName>
    </submittedName>
</protein>
<dbReference type="PIRSF" id="PIRSF005225">
    <property type="entry name" value="LAG1_LAC1"/>
    <property type="match status" value="1"/>
</dbReference>
<feature type="transmembrane region" description="Helical" evidence="6">
    <location>
        <begin position="190"/>
        <end position="215"/>
    </location>
</feature>
<evidence type="ECO:0000256" key="4">
    <source>
        <dbReference type="ARBA" id="ARBA00023136"/>
    </source>
</evidence>
<evidence type="ECO:0000256" key="5">
    <source>
        <dbReference type="PROSITE-ProRule" id="PRU00205"/>
    </source>
</evidence>
<comment type="caution">
    <text evidence="8">The sequence shown here is derived from an EMBL/GenBank/DDBJ whole genome shotgun (WGS) entry which is preliminary data.</text>
</comment>
<evidence type="ECO:0000256" key="2">
    <source>
        <dbReference type="ARBA" id="ARBA00022692"/>
    </source>
</evidence>
<dbReference type="InterPro" id="IPR006634">
    <property type="entry name" value="TLC-dom"/>
</dbReference>